<evidence type="ECO:0000313" key="12">
    <source>
        <dbReference type="Proteomes" id="UP000001542"/>
    </source>
</evidence>
<name>A2FGX6_TRIV3</name>
<evidence type="ECO:0000259" key="10">
    <source>
        <dbReference type="PROSITE" id="PS51194"/>
    </source>
</evidence>
<keyword evidence="6" id="KW-0539">Nucleus</keyword>
<dbReference type="InterPro" id="IPR016197">
    <property type="entry name" value="Chromo-like_dom_sf"/>
</dbReference>
<dbReference type="GO" id="GO:0034728">
    <property type="term" value="P:nucleosome organization"/>
    <property type="evidence" value="ECO:0000318"/>
    <property type="project" value="GO_Central"/>
</dbReference>
<comment type="subcellular location">
    <subcellularLocation>
        <location evidence="1">Nucleus</location>
    </subcellularLocation>
</comment>
<evidence type="ECO:0000256" key="3">
    <source>
        <dbReference type="ARBA" id="ARBA00022741"/>
    </source>
</evidence>
<dbReference type="Pfam" id="PF05964">
    <property type="entry name" value="FYRN"/>
    <property type="match status" value="1"/>
</dbReference>
<dbReference type="PROSITE" id="PS51192">
    <property type="entry name" value="HELICASE_ATP_BIND_1"/>
    <property type="match status" value="1"/>
</dbReference>
<feature type="compositionally biased region" description="Low complexity" evidence="7">
    <location>
        <begin position="1377"/>
        <end position="1389"/>
    </location>
</feature>
<dbReference type="InParanoid" id="A2FGX6"/>
<dbReference type="SMART" id="SM00487">
    <property type="entry name" value="DEXDc"/>
    <property type="match status" value="1"/>
</dbReference>
<dbReference type="GO" id="GO:0016887">
    <property type="term" value="F:ATP hydrolysis activity"/>
    <property type="evidence" value="ECO:0000318"/>
    <property type="project" value="GO_Central"/>
</dbReference>
<dbReference type="InterPro" id="IPR000953">
    <property type="entry name" value="Chromo/chromo_shadow_dom"/>
</dbReference>
<sequence>MTTSSESNPAFVESTDDVTSDTFDIDDIMKSEKQNSKKQHHEEEASKALIDTIRSKMTISKILSSRSRRNGQEYYVKYRNSSYRDCEWISEKRLLKQTNGKLVLSNFERLYQGNPPKKDFFPKEYTIPERVIGKELVDGIPYYAVKWTQLDYDEVTYELHANYLNDLIKEFEADTPPEPAPEFKKPDPSEFRTIKKPDKSKSGKSLREYQLQGVNFLVNSWYNNKNPILADEMGLGKTCQASYFIKVLATQVKLPGPYLILAPLSTIPHWERELHDWTDLKVLTFLGSKERRDMLKKYLITYQGTRIPKFDVLLTTFEYIMREVRTFKADFHWRCLIIDEAHRLKNFDSKITHTMNNYNADFKVLLTGTPLQNNTKELWTLLNFLDTERFADHHIFDEKFGKLQDAEQIKELQAILKPLMLRRLKGDVEKNIIPMDEVIIECGMTPHQKGYYQSIYTKNMDYLSRGAHKQNCSNLMSICMELRKCCNHPYLIKGAEDQILIERAALLPNKKKKPANFENECLISSAGKMILLDKLLVKLKKDGHRVLIFSQMTKMLDILEDYLRYKRYNYERIDGSVKTEDRQQAIDRFNDEKSNSFIFLLCTRAGGLGINLVSADTVVIYDSDWNPQNDIQATARCHRIGQKKKVTAYRFITANTYERKMFDIASLKKGLDTAVLETNKGDWKHDTAEIEKLLRIGAYYAFNEDANDLLINEEDIDTIISKSKLIQHDANTSDGSTFSKAVFDIEDKEDIDVTDPDFWKKYMPEDEKDKDDIDDPNANLSIAERLRLARGETPIPPPTPKKKRKEGPPQHKRSTFKWTRQRINRVQQLLLKYGFSQIKKISEEFDSELPIDELKRVLFIYASFYKEYLTIYDTFLEDICSKSPNPQYSNFDKYIKTKFKDEFISAVGTFTIQKANRLSQLELINLALHEKNLSVFKFNKIESAKPSKNWSNDDDNYLINFVFQSGFSELSNTKYSHDNSEITTSMLIARFDVLCAKILKYYLDHEVPTIEKSDTEEQNSDNEKSENQELRIDGIYTTKTGTWTAREHEFIYFNLLGFGYPSAAEFVQKTGFYSKSVDEVDEYITKLIDFCEKRAANRHAVLDSGILETEVDYDNSNRLMERIKFFQKVREYVRSPPEDAAKGRDWTLINYFANNGFLDMDTNSVYLNIFGPDLVEAKLFRKIQLIMHPPTASERPAILPGEIADIQYNEDGTPILPAAITNTLILNNIGQVITDRPGFQSERYYYPAGFVSERYYASCFDIGEKIWYRNYVIDTGDDLPLFRVETPDGRLSWESTKTSNVWLAVLKSIEERKKEVGLPGNRVLSISGPEMFGFANPVISQLINESASIKNDPSFKQKSLIKDKLDLKETEKKDNENNLPTKPSSVSKSKPAKQESAPMTLKFDFSKLIGDEKMKSQMVVIDSKAILQKNSLTVPIRDDKQPLKSAVEDVSKLI</sequence>
<dbReference type="Pfam" id="PF00271">
    <property type="entry name" value="Helicase_C"/>
    <property type="match status" value="1"/>
</dbReference>
<dbReference type="PROSITE" id="PS51194">
    <property type="entry name" value="HELICASE_CTER"/>
    <property type="match status" value="1"/>
</dbReference>
<dbReference type="PANTHER" id="PTHR45623">
    <property type="entry name" value="CHROMODOMAIN-HELICASE-DNA-BINDING PROTEIN 3-RELATED-RELATED"/>
    <property type="match status" value="1"/>
</dbReference>
<dbReference type="PANTHER" id="PTHR45623:SF14">
    <property type="entry name" value="CHROMODOMAIN-HELICASE-DNA-BINDING PROTEIN 1"/>
    <property type="match status" value="1"/>
</dbReference>
<dbReference type="SMART" id="SM00490">
    <property type="entry name" value="HELICc"/>
    <property type="match status" value="1"/>
</dbReference>
<dbReference type="GO" id="GO:0005524">
    <property type="term" value="F:ATP binding"/>
    <property type="evidence" value="ECO:0007669"/>
    <property type="project" value="UniProtKB-KW"/>
</dbReference>
<feature type="domain" description="Chromo" evidence="8">
    <location>
        <begin position="57"/>
        <end position="119"/>
    </location>
</feature>
<dbReference type="SMR" id="A2FGX6"/>
<evidence type="ECO:0000259" key="9">
    <source>
        <dbReference type="PROSITE" id="PS51192"/>
    </source>
</evidence>
<protein>
    <submittedName>
        <fullName evidence="11">SNF2 family N-terminal domain containing protein</fullName>
    </submittedName>
</protein>
<keyword evidence="5" id="KW-0067">ATP-binding</keyword>
<organism evidence="11 12">
    <name type="scientific">Trichomonas vaginalis (strain ATCC PRA-98 / G3)</name>
    <dbReference type="NCBI Taxonomy" id="412133"/>
    <lineage>
        <taxon>Eukaryota</taxon>
        <taxon>Metamonada</taxon>
        <taxon>Parabasalia</taxon>
        <taxon>Trichomonadida</taxon>
        <taxon>Trichomonadidae</taxon>
        <taxon>Trichomonas</taxon>
    </lineage>
</organism>
<dbReference type="VEuPathDB" id="TrichDB:TVAGG3_1056250"/>
<dbReference type="Pfam" id="PF00385">
    <property type="entry name" value="Chromo"/>
    <property type="match status" value="2"/>
</dbReference>
<dbReference type="InterPro" id="IPR014001">
    <property type="entry name" value="Helicase_ATP-bd"/>
</dbReference>
<dbReference type="OrthoDB" id="5857104at2759"/>
<dbReference type="CDD" id="cd18793">
    <property type="entry name" value="SF2_C_SNF"/>
    <property type="match status" value="1"/>
</dbReference>
<dbReference type="Gene3D" id="2.40.50.40">
    <property type="match status" value="2"/>
</dbReference>
<dbReference type="PROSITE" id="PS50013">
    <property type="entry name" value="CHROMO_2"/>
    <property type="match status" value="1"/>
</dbReference>
<dbReference type="SUPFAM" id="SSF54160">
    <property type="entry name" value="Chromo domain-like"/>
    <property type="match status" value="2"/>
</dbReference>
<feature type="region of interest" description="Disordered" evidence="7">
    <location>
        <begin position="1369"/>
        <end position="1397"/>
    </location>
</feature>
<dbReference type="GO" id="GO:0000785">
    <property type="term" value="C:chromatin"/>
    <property type="evidence" value="ECO:0000318"/>
    <property type="project" value="GO_Central"/>
</dbReference>
<evidence type="ECO:0000256" key="4">
    <source>
        <dbReference type="ARBA" id="ARBA00022801"/>
    </source>
</evidence>
<evidence type="ECO:0000259" key="8">
    <source>
        <dbReference type="PROSITE" id="PS50013"/>
    </source>
</evidence>
<dbReference type="Proteomes" id="UP000001542">
    <property type="component" value="Unassembled WGS sequence"/>
</dbReference>
<dbReference type="GO" id="GO:0003677">
    <property type="term" value="F:DNA binding"/>
    <property type="evidence" value="ECO:0000318"/>
    <property type="project" value="GO_Central"/>
</dbReference>
<dbReference type="eggNOG" id="KOG0384">
    <property type="taxonomic scope" value="Eukaryota"/>
</dbReference>
<dbReference type="PROSITE" id="PS51543">
    <property type="entry name" value="FYRC"/>
    <property type="match status" value="1"/>
</dbReference>
<dbReference type="RefSeq" id="XP_001308765.1">
    <property type="nucleotide sequence ID" value="XM_001308764.1"/>
</dbReference>
<dbReference type="GO" id="GO:0003682">
    <property type="term" value="F:chromatin binding"/>
    <property type="evidence" value="ECO:0000318"/>
    <property type="project" value="GO_Central"/>
</dbReference>
<dbReference type="SMART" id="SM00298">
    <property type="entry name" value="CHROMO"/>
    <property type="match status" value="2"/>
</dbReference>
<dbReference type="InterPro" id="IPR003888">
    <property type="entry name" value="FYrich_N"/>
</dbReference>
<keyword evidence="2" id="KW-0677">Repeat</keyword>
<dbReference type="GO" id="GO:0005634">
    <property type="term" value="C:nucleus"/>
    <property type="evidence" value="ECO:0000318"/>
    <property type="project" value="GO_Central"/>
</dbReference>
<feature type="compositionally biased region" description="Basic and acidic residues" evidence="7">
    <location>
        <begin position="181"/>
        <end position="205"/>
    </location>
</feature>
<dbReference type="Gene3D" id="3.40.50.10810">
    <property type="entry name" value="Tandem AAA-ATPase domain"/>
    <property type="match status" value="1"/>
</dbReference>
<keyword evidence="4" id="KW-0378">Hydrolase</keyword>
<feature type="compositionally biased region" description="Basic residues" evidence="7">
    <location>
        <begin position="800"/>
        <end position="816"/>
    </location>
</feature>
<dbReference type="InterPro" id="IPR023780">
    <property type="entry name" value="Chromo_domain"/>
</dbReference>
<proteinExistence type="predicted"/>
<reference evidence="11" key="2">
    <citation type="journal article" date="2007" name="Science">
        <title>Draft genome sequence of the sexually transmitted pathogen Trichomonas vaginalis.</title>
        <authorList>
            <person name="Carlton J.M."/>
            <person name="Hirt R.P."/>
            <person name="Silva J.C."/>
            <person name="Delcher A.L."/>
            <person name="Schatz M."/>
            <person name="Zhao Q."/>
            <person name="Wortman J.R."/>
            <person name="Bidwell S.L."/>
            <person name="Alsmark U.C.M."/>
            <person name="Besteiro S."/>
            <person name="Sicheritz-Ponten T."/>
            <person name="Noel C.J."/>
            <person name="Dacks J.B."/>
            <person name="Foster P.G."/>
            <person name="Simillion C."/>
            <person name="Van de Peer Y."/>
            <person name="Miranda-Saavedra D."/>
            <person name="Barton G.J."/>
            <person name="Westrop G.D."/>
            <person name="Mueller S."/>
            <person name="Dessi D."/>
            <person name="Fiori P.L."/>
            <person name="Ren Q."/>
            <person name="Paulsen I."/>
            <person name="Zhang H."/>
            <person name="Bastida-Corcuera F.D."/>
            <person name="Simoes-Barbosa A."/>
            <person name="Brown M.T."/>
            <person name="Hayes R.D."/>
            <person name="Mukherjee M."/>
            <person name="Okumura C.Y."/>
            <person name="Schneider R."/>
            <person name="Smith A.J."/>
            <person name="Vanacova S."/>
            <person name="Villalvazo M."/>
            <person name="Haas B.J."/>
            <person name="Pertea M."/>
            <person name="Feldblyum T.V."/>
            <person name="Utterback T.R."/>
            <person name="Shu C.L."/>
            <person name="Osoegawa K."/>
            <person name="de Jong P.J."/>
            <person name="Hrdy I."/>
            <person name="Horvathova L."/>
            <person name="Zubacova Z."/>
            <person name="Dolezal P."/>
            <person name="Malik S.B."/>
            <person name="Logsdon J.M. Jr."/>
            <person name="Henze K."/>
            <person name="Gupta A."/>
            <person name="Wang C.C."/>
            <person name="Dunne R.L."/>
            <person name="Upcroft J.A."/>
            <person name="Upcroft P."/>
            <person name="White O."/>
            <person name="Salzberg S.L."/>
            <person name="Tang P."/>
            <person name="Chiu C.-H."/>
            <person name="Lee Y.-S."/>
            <person name="Embley T.M."/>
            <person name="Coombs G.H."/>
            <person name="Mottram J.C."/>
            <person name="Tachezy J."/>
            <person name="Fraser-Liggett C.M."/>
            <person name="Johnson P.J."/>
        </authorList>
    </citation>
    <scope>NUCLEOTIDE SEQUENCE [LARGE SCALE GENOMIC DNA]</scope>
    <source>
        <strain evidence="11">G3</strain>
    </source>
</reference>
<dbReference type="InterPro" id="IPR049730">
    <property type="entry name" value="SNF2/RAD54-like_C"/>
</dbReference>
<dbReference type="InterPro" id="IPR000330">
    <property type="entry name" value="SNF2_N"/>
</dbReference>
<dbReference type="Gene3D" id="3.30.160.360">
    <property type="match status" value="1"/>
</dbReference>
<feature type="domain" description="Helicase C-terminal" evidence="10">
    <location>
        <begin position="531"/>
        <end position="682"/>
    </location>
</feature>
<evidence type="ECO:0000313" key="11">
    <source>
        <dbReference type="EMBL" id="EAX95835.1"/>
    </source>
</evidence>
<dbReference type="VEuPathDB" id="TrichDB:TVAG_425870"/>
<evidence type="ECO:0000256" key="1">
    <source>
        <dbReference type="ARBA" id="ARBA00004123"/>
    </source>
</evidence>
<dbReference type="PROSITE" id="PS51542">
    <property type="entry name" value="FYRN"/>
    <property type="match status" value="1"/>
</dbReference>
<dbReference type="GO" id="GO:0042393">
    <property type="term" value="F:histone binding"/>
    <property type="evidence" value="ECO:0000318"/>
    <property type="project" value="GO_Central"/>
</dbReference>
<feature type="region of interest" description="Disordered" evidence="7">
    <location>
        <begin position="789"/>
        <end position="816"/>
    </location>
</feature>
<reference evidence="11" key="1">
    <citation type="submission" date="2006-10" db="EMBL/GenBank/DDBJ databases">
        <authorList>
            <person name="Amadeo P."/>
            <person name="Zhao Q."/>
            <person name="Wortman J."/>
            <person name="Fraser-Liggett C."/>
            <person name="Carlton J."/>
        </authorList>
    </citation>
    <scope>NUCLEOTIDE SEQUENCE</scope>
    <source>
        <strain evidence="11">G3</strain>
    </source>
</reference>
<dbReference type="Gene3D" id="3.40.50.300">
    <property type="entry name" value="P-loop containing nucleotide triphosphate hydrolases"/>
    <property type="match status" value="1"/>
</dbReference>
<keyword evidence="12" id="KW-1185">Reference proteome</keyword>
<dbReference type="KEGG" id="tva:4753597"/>
<dbReference type="EMBL" id="DS113786">
    <property type="protein sequence ID" value="EAX95835.1"/>
    <property type="molecule type" value="Genomic_DNA"/>
</dbReference>
<dbReference type="SUPFAM" id="SSF52540">
    <property type="entry name" value="P-loop containing nucleoside triphosphate hydrolases"/>
    <property type="match status" value="2"/>
</dbReference>
<dbReference type="InterPro" id="IPR038718">
    <property type="entry name" value="SNF2-like_sf"/>
</dbReference>
<evidence type="ECO:0000256" key="6">
    <source>
        <dbReference type="ARBA" id="ARBA00023242"/>
    </source>
</evidence>
<feature type="domain" description="Helicase ATP-binding" evidence="9">
    <location>
        <begin position="218"/>
        <end position="388"/>
    </location>
</feature>
<dbReference type="InterPro" id="IPR027417">
    <property type="entry name" value="P-loop_NTPase"/>
</dbReference>
<evidence type="ECO:0000256" key="2">
    <source>
        <dbReference type="ARBA" id="ARBA00022737"/>
    </source>
</evidence>
<dbReference type="InterPro" id="IPR003889">
    <property type="entry name" value="FYrich_C"/>
</dbReference>
<dbReference type="Pfam" id="PF00176">
    <property type="entry name" value="SNF2-rel_dom"/>
    <property type="match status" value="1"/>
</dbReference>
<evidence type="ECO:0000256" key="5">
    <source>
        <dbReference type="ARBA" id="ARBA00022840"/>
    </source>
</evidence>
<accession>A2FGX6</accession>
<gene>
    <name evidence="11" type="ORF">TVAG_425870</name>
</gene>
<dbReference type="STRING" id="5722.A2FGX6"/>
<evidence type="ECO:0000256" key="7">
    <source>
        <dbReference type="SAM" id="MobiDB-lite"/>
    </source>
</evidence>
<dbReference type="FunCoup" id="A2FGX6">
    <property type="interactions" value="492"/>
</dbReference>
<dbReference type="GO" id="GO:0140658">
    <property type="term" value="F:ATP-dependent chromatin remodeler activity"/>
    <property type="evidence" value="ECO:0000318"/>
    <property type="project" value="GO_Central"/>
</dbReference>
<dbReference type="Pfam" id="PF05965">
    <property type="entry name" value="FYRC"/>
    <property type="match status" value="1"/>
</dbReference>
<feature type="region of interest" description="Disordered" evidence="7">
    <location>
        <begin position="175"/>
        <end position="205"/>
    </location>
</feature>
<keyword evidence="3" id="KW-0547">Nucleotide-binding</keyword>
<dbReference type="InterPro" id="IPR001650">
    <property type="entry name" value="Helicase_C-like"/>
</dbReference>